<protein>
    <submittedName>
        <fullName evidence="1">Uncharacterized protein</fullName>
    </submittedName>
</protein>
<sequence>MLSLRAIHWSRHTFTWHCHSSMTNFTHGRPSEEPKEIDPVYRLGLTVAHPKLSINNLWTYVLGSYAKMVVTYEADRLVAVQGLVDRLVGLYGDEYFAGVFRSHLASGLVWDNSYYNAEKALDGVPTWSWASNCPGVWFQNPSHSLINYDEETVFPKDRGPLNLDTPEKRALRFEAPLINVQLEKTFTSEDIVPYCPDWRPLKSDSFLDLGIKTEPRVLMHFSYDAANLVPDSFSEVTVLFVAINMQDGNDIHKVEEPNESIVVDQRTFISYHGIIVQPMGQFYERVGLVDFDVPRDYQSWLEIKQWME</sequence>
<proteinExistence type="predicted"/>
<comment type="caution">
    <text evidence="1">The sequence shown here is derived from an EMBL/GenBank/DDBJ whole genome shotgun (WGS) entry which is preliminary data.</text>
</comment>
<dbReference type="PANTHER" id="PTHR33112:SF10">
    <property type="entry name" value="TOL"/>
    <property type="match status" value="1"/>
</dbReference>
<dbReference type="Proteomes" id="UP001152049">
    <property type="component" value="Unassembled WGS sequence"/>
</dbReference>
<reference evidence="1" key="1">
    <citation type="submission" date="2022-09" db="EMBL/GenBank/DDBJ databases">
        <title>Fusarium specimens isolated from Avocado Roots.</title>
        <authorList>
            <person name="Stajich J."/>
            <person name="Roper C."/>
            <person name="Heimlech-Rivalta G."/>
        </authorList>
    </citation>
    <scope>NUCLEOTIDE SEQUENCE</scope>
    <source>
        <strain evidence="1">CF00136</strain>
    </source>
</reference>
<keyword evidence="2" id="KW-1185">Reference proteome</keyword>
<dbReference type="AlphaFoldDB" id="A0A9W8VBP3"/>
<accession>A0A9W8VBP3</accession>
<gene>
    <name evidence="1" type="ORF">NW762_008805</name>
</gene>
<organism evidence="1 2">
    <name type="scientific">Fusarium torreyae</name>
    <dbReference type="NCBI Taxonomy" id="1237075"/>
    <lineage>
        <taxon>Eukaryota</taxon>
        <taxon>Fungi</taxon>
        <taxon>Dikarya</taxon>
        <taxon>Ascomycota</taxon>
        <taxon>Pezizomycotina</taxon>
        <taxon>Sordariomycetes</taxon>
        <taxon>Hypocreomycetidae</taxon>
        <taxon>Hypocreales</taxon>
        <taxon>Nectriaceae</taxon>
        <taxon>Fusarium</taxon>
    </lineage>
</organism>
<dbReference type="OrthoDB" id="408631at2759"/>
<dbReference type="EMBL" id="JAOQAZ010000018">
    <property type="protein sequence ID" value="KAJ4256709.1"/>
    <property type="molecule type" value="Genomic_DNA"/>
</dbReference>
<evidence type="ECO:0000313" key="2">
    <source>
        <dbReference type="Proteomes" id="UP001152049"/>
    </source>
</evidence>
<dbReference type="PANTHER" id="PTHR33112">
    <property type="entry name" value="DOMAIN PROTEIN, PUTATIVE-RELATED"/>
    <property type="match status" value="1"/>
</dbReference>
<name>A0A9W8VBP3_9HYPO</name>
<evidence type="ECO:0000313" key="1">
    <source>
        <dbReference type="EMBL" id="KAJ4256709.1"/>
    </source>
</evidence>